<dbReference type="GO" id="GO:0003729">
    <property type="term" value="F:mRNA binding"/>
    <property type="evidence" value="ECO:0007669"/>
    <property type="project" value="TreeGrafter"/>
</dbReference>
<dbReference type="GO" id="GO:0000398">
    <property type="term" value="P:mRNA splicing, via spliceosome"/>
    <property type="evidence" value="ECO:0007669"/>
    <property type="project" value="TreeGrafter"/>
</dbReference>
<dbReference type="CDD" id="cd21134">
    <property type="entry name" value="YTH"/>
    <property type="match status" value="1"/>
</dbReference>
<dbReference type="PANTHER" id="PTHR12357">
    <property type="entry name" value="YTH YT521-B HOMOLOGY DOMAIN-CONTAINING"/>
    <property type="match status" value="1"/>
</dbReference>
<gene>
    <name evidence="3" type="ORF">CSUI_008904</name>
</gene>
<evidence type="ECO:0000313" key="3">
    <source>
        <dbReference type="EMBL" id="PHJ17274.1"/>
    </source>
</evidence>
<dbReference type="GO" id="GO:0048024">
    <property type="term" value="P:regulation of mRNA splicing, via spliceosome"/>
    <property type="evidence" value="ECO:0007669"/>
    <property type="project" value="TreeGrafter"/>
</dbReference>
<dbReference type="PROSITE" id="PS50882">
    <property type="entry name" value="YTH"/>
    <property type="match status" value="1"/>
</dbReference>
<dbReference type="PANTHER" id="PTHR12357:SF3">
    <property type="entry name" value="YTH DOMAIN-CONTAINING PROTEIN 1"/>
    <property type="match status" value="1"/>
</dbReference>
<feature type="compositionally biased region" description="Acidic residues" evidence="1">
    <location>
        <begin position="396"/>
        <end position="425"/>
    </location>
</feature>
<accession>A0A2C6KLH3</accession>
<feature type="compositionally biased region" description="Basic and acidic residues" evidence="1">
    <location>
        <begin position="293"/>
        <end position="309"/>
    </location>
</feature>
<dbReference type="Gene3D" id="3.10.590.10">
    <property type="entry name" value="ph1033 like domains"/>
    <property type="match status" value="1"/>
</dbReference>
<comment type="caution">
    <text evidence="3">The sequence shown here is derived from an EMBL/GenBank/DDBJ whole genome shotgun (WGS) entry which is preliminary data.</text>
</comment>
<organism evidence="3 4">
    <name type="scientific">Cystoisospora suis</name>
    <dbReference type="NCBI Taxonomy" id="483139"/>
    <lineage>
        <taxon>Eukaryota</taxon>
        <taxon>Sar</taxon>
        <taxon>Alveolata</taxon>
        <taxon>Apicomplexa</taxon>
        <taxon>Conoidasida</taxon>
        <taxon>Coccidia</taxon>
        <taxon>Eucoccidiorida</taxon>
        <taxon>Eimeriorina</taxon>
        <taxon>Sarcocystidae</taxon>
        <taxon>Cystoisospora</taxon>
    </lineage>
</organism>
<dbReference type="OrthoDB" id="333217at2759"/>
<dbReference type="Pfam" id="PF04146">
    <property type="entry name" value="YTH"/>
    <property type="match status" value="1"/>
</dbReference>
<dbReference type="GO" id="GO:1990247">
    <property type="term" value="F:N6-methyladenosine-containing RNA reader activity"/>
    <property type="evidence" value="ECO:0007669"/>
    <property type="project" value="TreeGrafter"/>
</dbReference>
<feature type="compositionally biased region" description="Acidic residues" evidence="1">
    <location>
        <begin position="372"/>
        <end position="384"/>
    </location>
</feature>
<feature type="region of interest" description="Disordered" evidence="1">
    <location>
        <begin position="353"/>
        <end position="459"/>
    </location>
</feature>
<name>A0A2C6KLH3_9APIC</name>
<evidence type="ECO:0000313" key="4">
    <source>
        <dbReference type="Proteomes" id="UP000221165"/>
    </source>
</evidence>
<dbReference type="InterPro" id="IPR045168">
    <property type="entry name" value="YTH_prot"/>
</dbReference>
<protein>
    <submittedName>
        <fullName evidence="3">Yt521-b family protein</fullName>
    </submittedName>
</protein>
<proteinExistence type="predicted"/>
<reference evidence="3 4" key="1">
    <citation type="journal article" date="2017" name="Int. J. Parasitol.">
        <title>The genome of the protozoan parasite Cystoisospora suis and a reverse vaccinology approach to identify vaccine candidates.</title>
        <authorList>
            <person name="Palmieri N."/>
            <person name="Shrestha A."/>
            <person name="Ruttkowski B."/>
            <person name="Beck T."/>
            <person name="Vogl C."/>
            <person name="Tomley F."/>
            <person name="Blake D.P."/>
            <person name="Joachim A."/>
        </authorList>
    </citation>
    <scope>NUCLEOTIDE SEQUENCE [LARGE SCALE GENOMIC DNA]</scope>
    <source>
        <strain evidence="3 4">Wien I</strain>
    </source>
</reference>
<feature type="domain" description="YTH" evidence="2">
    <location>
        <begin position="47"/>
        <end position="191"/>
    </location>
</feature>
<dbReference type="AlphaFoldDB" id="A0A2C6KLH3"/>
<dbReference type="VEuPathDB" id="ToxoDB:CSUI_008904"/>
<dbReference type="Proteomes" id="UP000221165">
    <property type="component" value="Unassembled WGS sequence"/>
</dbReference>
<feature type="region of interest" description="Disordered" evidence="1">
    <location>
        <begin position="263"/>
        <end position="310"/>
    </location>
</feature>
<evidence type="ECO:0000256" key="1">
    <source>
        <dbReference type="SAM" id="MobiDB-lite"/>
    </source>
</evidence>
<evidence type="ECO:0000259" key="2">
    <source>
        <dbReference type="PROSITE" id="PS50882"/>
    </source>
</evidence>
<dbReference type="InterPro" id="IPR007275">
    <property type="entry name" value="YTH_domain"/>
</dbReference>
<feature type="compositionally biased region" description="Basic and acidic residues" evidence="1">
    <location>
        <begin position="385"/>
        <end position="395"/>
    </location>
</feature>
<dbReference type="RefSeq" id="XP_067918999.1">
    <property type="nucleotide sequence ID" value="XM_068069023.1"/>
</dbReference>
<dbReference type="GO" id="GO:0005654">
    <property type="term" value="C:nucleoplasm"/>
    <property type="evidence" value="ECO:0007669"/>
    <property type="project" value="TreeGrafter"/>
</dbReference>
<sequence length="459" mass="50497">MLVQDHQQRLPMQMAGGGSGLSADASQALPTQPPPNYARAIYEDPNVRFFLMRSRWLYNIEVAMKYNMWATRPHNEAVLKSTAGNCRYVVLFFSVNGTSYFCGWAIMRSLPGQCAFGSNLFKAAEADPQSGATRAHFEGNTFDLEWIRRDPLDFRECSHLLNPYNRNLPVFRARDGQEIAPAVGKELCAVFESQWLRTKASLGDIPTDHLQPSVPAPCHPLPALGASQQAGSRRAGGVGCVPPPPPPVGGIATGVGQPVIGQPSVYSGRFSGQQQDSMVAKSAVPPPPPPPDDSTKDDTAECVKGHDLSRPGARIINPAIQIYPVDLTCLTYDGYIQAYQQSRAFWEGRTRSLNPEAGQEDSETNGGSADHESDEGDSGEAEEKEESHEQQRQHEEEEEAGELETGEDIVGEDDGGFEHETEDVDREQLQGTEEEEDEEHSPRLVQCQVDLNEELIEYE</sequence>
<dbReference type="EMBL" id="MIGC01005135">
    <property type="protein sequence ID" value="PHJ17274.1"/>
    <property type="molecule type" value="Genomic_DNA"/>
</dbReference>
<dbReference type="GeneID" id="94432234"/>
<keyword evidence="4" id="KW-1185">Reference proteome</keyword>